<dbReference type="InterPro" id="IPR039246">
    <property type="entry name" value="Flagellar_FlgA"/>
</dbReference>
<comment type="function">
    <text evidence="1">Involved in the assembly process of the P-ring formation. It may associate with FlgF on the rod constituting a structure essential for the P-ring assembly or may act as a modulator protein for the P-ring assembly.</text>
</comment>
<feature type="chain" id="PRO_5016479898" description="Flagella basal body P-ring formation protein FlgA" evidence="1">
    <location>
        <begin position="30"/>
        <end position="158"/>
    </location>
</feature>
<comment type="similarity">
    <text evidence="1">Belongs to the FlgA family.</text>
</comment>
<keyword evidence="3" id="KW-0966">Cell projection</keyword>
<evidence type="ECO:0000259" key="2">
    <source>
        <dbReference type="Pfam" id="PF13144"/>
    </source>
</evidence>
<sequence length="158" mass="16156">MARRAIRALSAALLSAAVLGAFAVGTAGAAELEMPVPSTTIYAGTDIVSAGLSKRSFIVKDDKVALFVADESELHGLVARRTLLAGKAIRRSDLVLPDAVKAGANVTLVYRTDGLVITGLGLALQSGQEGETIRVRNADSGITVSGRIAPDGSIAIEG</sequence>
<comment type="caution">
    <text evidence="3">The sequence shown here is derived from an EMBL/GenBank/DDBJ whole genome shotgun (WGS) entry which is preliminary data.</text>
</comment>
<proteinExistence type="inferred from homology"/>
<dbReference type="GO" id="GO:0042597">
    <property type="term" value="C:periplasmic space"/>
    <property type="evidence" value="ECO:0007669"/>
    <property type="project" value="UniProtKB-SubCell"/>
</dbReference>
<dbReference type="Gene3D" id="2.30.30.760">
    <property type="match status" value="1"/>
</dbReference>
<keyword evidence="3" id="KW-0969">Cilium</keyword>
<keyword evidence="1" id="KW-0574">Periplasm</keyword>
<evidence type="ECO:0000256" key="1">
    <source>
        <dbReference type="RuleBase" id="RU362063"/>
    </source>
</evidence>
<dbReference type="EMBL" id="QURL01000003">
    <property type="protein sequence ID" value="RFC64083.1"/>
    <property type="molecule type" value="Genomic_DNA"/>
</dbReference>
<feature type="signal peptide" evidence="1">
    <location>
        <begin position="1"/>
        <end position="29"/>
    </location>
</feature>
<reference evidence="3 4" key="1">
    <citation type="submission" date="2018-08" db="EMBL/GenBank/DDBJ databases">
        <title>Fulvimarina sp. 85, whole genome shotgun sequence.</title>
        <authorList>
            <person name="Tuo L."/>
        </authorList>
    </citation>
    <scope>NUCLEOTIDE SEQUENCE [LARGE SCALE GENOMIC DNA]</scope>
    <source>
        <strain evidence="3 4">85</strain>
    </source>
</reference>
<comment type="subcellular location">
    <subcellularLocation>
        <location evidence="1">Periplasm</location>
    </subcellularLocation>
</comment>
<dbReference type="NCBIfam" id="TIGR03170">
    <property type="entry name" value="flgA_cterm"/>
    <property type="match status" value="1"/>
</dbReference>
<name>A0A371X4D7_9HYPH</name>
<accession>A0A371X4D7</accession>
<dbReference type="PANTHER" id="PTHR36307:SF1">
    <property type="entry name" value="FLAGELLA BASAL BODY P-RING FORMATION PROTEIN FLGA"/>
    <property type="match status" value="1"/>
</dbReference>
<evidence type="ECO:0000313" key="4">
    <source>
        <dbReference type="Proteomes" id="UP000264310"/>
    </source>
</evidence>
<dbReference type="PANTHER" id="PTHR36307">
    <property type="entry name" value="FLAGELLA BASAL BODY P-RING FORMATION PROTEIN FLGA"/>
    <property type="match status" value="1"/>
</dbReference>
<keyword evidence="1" id="KW-1005">Bacterial flagellum biogenesis</keyword>
<feature type="domain" description="Flagella basal body P-ring formation protein FlgA SAF" evidence="2">
    <location>
        <begin position="72"/>
        <end position="156"/>
    </location>
</feature>
<dbReference type="RefSeq" id="WP_116682502.1">
    <property type="nucleotide sequence ID" value="NZ_QURL01000003.1"/>
</dbReference>
<dbReference type="OrthoDB" id="8448733at2"/>
<dbReference type="AlphaFoldDB" id="A0A371X4D7"/>
<evidence type="ECO:0000313" key="3">
    <source>
        <dbReference type="EMBL" id="RFC64083.1"/>
    </source>
</evidence>
<dbReference type="Proteomes" id="UP000264310">
    <property type="component" value="Unassembled WGS sequence"/>
</dbReference>
<organism evidence="3 4">
    <name type="scientific">Fulvimarina endophytica</name>
    <dbReference type="NCBI Taxonomy" id="2293836"/>
    <lineage>
        <taxon>Bacteria</taxon>
        <taxon>Pseudomonadati</taxon>
        <taxon>Pseudomonadota</taxon>
        <taxon>Alphaproteobacteria</taxon>
        <taxon>Hyphomicrobiales</taxon>
        <taxon>Aurantimonadaceae</taxon>
        <taxon>Fulvimarina</taxon>
    </lineage>
</organism>
<dbReference type="GO" id="GO:0044780">
    <property type="term" value="P:bacterial-type flagellum assembly"/>
    <property type="evidence" value="ECO:0007669"/>
    <property type="project" value="InterPro"/>
</dbReference>
<keyword evidence="3" id="KW-0282">Flagellum</keyword>
<gene>
    <name evidence="3" type="primary">flgA</name>
    <name evidence="3" type="ORF">DYI37_06890</name>
</gene>
<dbReference type="InterPro" id="IPR017585">
    <property type="entry name" value="SAF_FlgA"/>
</dbReference>
<keyword evidence="4" id="KW-1185">Reference proteome</keyword>
<keyword evidence="1" id="KW-0732">Signal</keyword>
<protein>
    <recommendedName>
        <fullName evidence="1">Flagella basal body P-ring formation protein FlgA</fullName>
    </recommendedName>
</protein>
<dbReference type="Pfam" id="PF13144">
    <property type="entry name" value="ChapFlgA"/>
    <property type="match status" value="1"/>
</dbReference>